<proteinExistence type="predicted"/>
<keyword evidence="3" id="KW-1185">Reference proteome</keyword>
<reference evidence="2" key="1">
    <citation type="submission" date="2022-07" db="EMBL/GenBank/DDBJ databases">
        <authorList>
            <person name="Trinca V."/>
            <person name="Uliana J.V.C."/>
            <person name="Torres T.T."/>
            <person name="Ward R.J."/>
            <person name="Monesi N."/>
        </authorList>
    </citation>
    <scope>NUCLEOTIDE SEQUENCE</scope>
    <source>
        <strain evidence="2">HSMRA1968</strain>
        <tissue evidence="2">Whole embryos</tissue>
    </source>
</reference>
<protein>
    <submittedName>
        <fullName evidence="2">Uncharacterized protein</fullName>
    </submittedName>
</protein>
<organism evidence="2 3">
    <name type="scientific">Pseudolycoriella hygida</name>
    <dbReference type="NCBI Taxonomy" id="35572"/>
    <lineage>
        <taxon>Eukaryota</taxon>
        <taxon>Metazoa</taxon>
        <taxon>Ecdysozoa</taxon>
        <taxon>Arthropoda</taxon>
        <taxon>Hexapoda</taxon>
        <taxon>Insecta</taxon>
        <taxon>Pterygota</taxon>
        <taxon>Neoptera</taxon>
        <taxon>Endopterygota</taxon>
        <taxon>Diptera</taxon>
        <taxon>Nematocera</taxon>
        <taxon>Sciaroidea</taxon>
        <taxon>Sciaridae</taxon>
        <taxon>Pseudolycoriella</taxon>
    </lineage>
</organism>
<keyword evidence="1" id="KW-0732">Signal</keyword>
<accession>A0A9Q0MS20</accession>
<comment type="caution">
    <text evidence="2">The sequence shown here is derived from an EMBL/GenBank/DDBJ whole genome shotgun (WGS) entry which is preliminary data.</text>
</comment>
<sequence length="218" mass="25226">MNKNVLFWLIVIGCLLDESLGMVNGDKNATTVLAERETKKLSRHKRYMAFPEGSSLSVAFCATIGYVGNPQFIYFSWSINWGVAYELPNQTWIINHQEEIKAKHKAQLQRRHRRELYHKIEVAIDKMGYNGKHCVLRALCESTQYFYNKGSNMVEELIRTIFSLPMSKVLSFEHNSILEYDLAHRKGRNKILCPLEYPCSFSLIEMALGTYSNALNFM</sequence>
<name>A0A9Q0MS20_9DIPT</name>
<evidence type="ECO:0000313" key="2">
    <source>
        <dbReference type="EMBL" id="KAJ6635899.1"/>
    </source>
</evidence>
<gene>
    <name evidence="2" type="ORF">Bhyg_14485</name>
</gene>
<feature type="signal peptide" evidence="1">
    <location>
        <begin position="1"/>
        <end position="21"/>
    </location>
</feature>
<feature type="chain" id="PRO_5040299802" evidence="1">
    <location>
        <begin position="22"/>
        <end position="218"/>
    </location>
</feature>
<evidence type="ECO:0000313" key="3">
    <source>
        <dbReference type="Proteomes" id="UP001151699"/>
    </source>
</evidence>
<dbReference type="Pfam" id="PF07841">
    <property type="entry name" value="DM4_12"/>
    <property type="match status" value="1"/>
</dbReference>
<evidence type="ECO:0000256" key="1">
    <source>
        <dbReference type="SAM" id="SignalP"/>
    </source>
</evidence>
<dbReference type="PANTHER" id="PTHR21398:SF7">
    <property type="entry name" value="LP19941P"/>
    <property type="match status" value="1"/>
</dbReference>
<dbReference type="Proteomes" id="UP001151699">
    <property type="component" value="Chromosome C"/>
</dbReference>
<dbReference type="EMBL" id="WJQU01000004">
    <property type="protein sequence ID" value="KAJ6635899.1"/>
    <property type="molecule type" value="Genomic_DNA"/>
</dbReference>
<dbReference type="InterPro" id="IPR006631">
    <property type="entry name" value="DM4_12"/>
</dbReference>
<dbReference type="AlphaFoldDB" id="A0A9Q0MS20"/>
<dbReference type="OrthoDB" id="8185446at2759"/>
<dbReference type="PANTHER" id="PTHR21398">
    <property type="entry name" value="AGAP007094-PA"/>
    <property type="match status" value="1"/>
</dbReference>
<dbReference type="SMART" id="SM00718">
    <property type="entry name" value="DM4_12"/>
    <property type="match status" value="1"/>
</dbReference>